<evidence type="ECO:0000256" key="1">
    <source>
        <dbReference type="ARBA" id="ARBA00002817"/>
    </source>
</evidence>
<comment type="function">
    <text evidence="9">Component of the general transcription and DNA repair factor IIH (TFIIH) core complex which is involved in general and transcription-coupled nucleotide excision repair (NER) of damaged DNA.</text>
</comment>
<evidence type="ECO:0000256" key="10">
    <source>
        <dbReference type="SAM" id="MobiDB-lite"/>
    </source>
</evidence>
<dbReference type="PANTHER" id="PTHR13152:SF0">
    <property type="entry name" value="GENERAL TRANSCRIPTION FACTOR IIH SUBUNIT 4"/>
    <property type="match status" value="1"/>
</dbReference>
<dbReference type="GO" id="GO:0003690">
    <property type="term" value="F:double-stranded DNA binding"/>
    <property type="evidence" value="ECO:0007669"/>
    <property type="project" value="TreeGrafter"/>
</dbReference>
<dbReference type="InterPro" id="IPR040662">
    <property type="entry name" value="Tfb2_C"/>
</dbReference>
<reference evidence="12 13" key="1">
    <citation type="journal article" date="2018" name="BMC Genomics">
        <title>Genomic evidence for intraspecific hybridization in a clonal and extremely halotolerant yeast.</title>
        <authorList>
            <person name="Gostincar C."/>
            <person name="Stajich J.E."/>
            <person name="Zupancic J."/>
            <person name="Zalar P."/>
            <person name="Gunde-Cimerman N."/>
        </authorList>
    </citation>
    <scope>NUCLEOTIDE SEQUENCE [LARGE SCALE GENOMIC DNA]</scope>
    <source>
        <strain evidence="12 13">EXF-2788</strain>
    </source>
</reference>
<dbReference type="Proteomes" id="UP000268823">
    <property type="component" value="Unassembled WGS sequence"/>
</dbReference>
<accession>A0A3M7F738</accession>
<name>A0A3M7F738_HORWE</name>
<dbReference type="Pfam" id="PF18307">
    <property type="entry name" value="Tfb2_C"/>
    <property type="match status" value="1"/>
</dbReference>
<sequence>MSSTASQRALDYLEQLPGTTFTKLYQQPSTALAIFRRMLPHLAKTLVMAMLYMPTPLNVGDLERWVRPGSESLQARDRALSILQRLRILFDTQDDRGRAAYKLSDAFARSLRLALTGGGNHRSFGVPCSTPDEKPVSVEYLDTFARKQWEAILYYVVGSANAGLASEVDISAGTKQLLQKGEFVALRGRTPVITQSGFTFLLQEINAQIWTLLIVYLEVSSSLQMDPVDVLSFLFTLGSLELGISYSTSNLTPTQQQMLEDLSDFGLVYRRSSSEERYYPTRLATTLTSDAPALPNNSLTATTTTTSSDPHPQQNEKGYIILETNYRLYAYTSSPLLISILSLFSTLHTRYPNLVCAKITKTSVQSAIAAGITSDQIVTYLTTHAHPILRSQTPILPPTVVDQIRLWQIEGERMTATKGFLIYELANAEEYERAVKYAEALGVLRKEFRSRGSFFVSRMDQMKVYFRNVSARKEREKEVKREEGGEGA</sequence>
<evidence type="ECO:0000256" key="9">
    <source>
        <dbReference type="RuleBase" id="RU364024"/>
    </source>
</evidence>
<comment type="function">
    <text evidence="1">Component of the general transcription and DNA repair factor IIH (TFIIH) core complex, which is involved in general and transcription-coupled nucleotide excision repair (NER) of damaged DNA and, when complexed to TFIIK, in RNA transcription by RNA polymerase II. In NER, TFIIH acts by opening DNA around the lesion to allow the excision of the damaged oligonucleotide and its replacement by a new DNA fragment. In transcription, TFIIH has an essential role in transcription initiation. When the pre-initiation complex (PIC) has been established, TFIIH is required for promoter opening and promoter escape. Phosphorylation of the C-terminal tail (CTD) of the largest subunit of RNA polymerase II by the kinase module TFIIK controls the initiation of transcription.</text>
</comment>
<keyword evidence="7 9" id="KW-0234">DNA repair</keyword>
<feature type="compositionally biased region" description="Polar residues" evidence="10">
    <location>
        <begin position="289"/>
        <end position="299"/>
    </location>
</feature>
<dbReference type="GO" id="GO:0001671">
    <property type="term" value="F:ATPase activator activity"/>
    <property type="evidence" value="ECO:0007669"/>
    <property type="project" value="InterPro"/>
</dbReference>
<dbReference type="NCBIfam" id="TIGR00625">
    <property type="entry name" value="tfb2"/>
    <property type="match status" value="1"/>
</dbReference>
<dbReference type="GO" id="GO:0006289">
    <property type="term" value="P:nucleotide-excision repair"/>
    <property type="evidence" value="ECO:0007669"/>
    <property type="project" value="InterPro"/>
</dbReference>
<evidence type="ECO:0000256" key="5">
    <source>
        <dbReference type="ARBA" id="ARBA00023015"/>
    </source>
</evidence>
<dbReference type="Pfam" id="PF03849">
    <property type="entry name" value="Tfb2"/>
    <property type="match status" value="1"/>
</dbReference>
<dbReference type="AlphaFoldDB" id="A0A3M7F738"/>
<evidence type="ECO:0000256" key="3">
    <source>
        <dbReference type="ARBA" id="ARBA00007132"/>
    </source>
</evidence>
<dbReference type="EMBL" id="QWIR01000154">
    <property type="protein sequence ID" value="RMY84406.1"/>
    <property type="molecule type" value="Genomic_DNA"/>
</dbReference>
<evidence type="ECO:0000256" key="4">
    <source>
        <dbReference type="ARBA" id="ARBA00022763"/>
    </source>
</evidence>
<evidence type="ECO:0000313" key="13">
    <source>
        <dbReference type="Proteomes" id="UP000268823"/>
    </source>
</evidence>
<keyword evidence="6 9" id="KW-0804">Transcription</keyword>
<evidence type="ECO:0000256" key="8">
    <source>
        <dbReference type="ARBA" id="ARBA00023242"/>
    </source>
</evidence>
<evidence type="ECO:0000259" key="11">
    <source>
        <dbReference type="Pfam" id="PF18307"/>
    </source>
</evidence>
<feature type="domain" description="Transcription factor Tfb2 C-terminal" evidence="11">
    <location>
        <begin position="402"/>
        <end position="467"/>
    </location>
</feature>
<dbReference type="GO" id="GO:0005675">
    <property type="term" value="C:transcription factor TFIIH holo complex"/>
    <property type="evidence" value="ECO:0007669"/>
    <property type="project" value="TreeGrafter"/>
</dbReference>
<protein>
    <recommendedName>
        <fullName evidence="9">RNA polymerase II transcription factor B subunit 2</fullName>
    </recommendedName>
</protein>
<proteinExistence type="inferred from homology"/>
<organism evidence="12 13">
    <name type="scientific">Hortaea werneckii</name>
    <name type="common">Black yeast</name>
    <name type="synonym">Cladosporium werneckii</name>
    <dbReference type="NCBI Taxonomy" id="91943"/>
    <lineage>
        <taxon>Eukaryota</taxon>
        <taxon>Fungi</taxon>
        <taxon>Dikarya</taxon>
        <taxon>Ascomycota</taxon>
        <taxon>Pezizomycotina</taxon>
        <taxon>Dothideomycetes</taxon>
        <taxon>Dothideomycetidae</taxon>
        <taxon>Mycosphaerellales</taxon>
        <taxon>Teratosphaeriaceae</taxon>
        <taxon>Hortaea</taxon>
    </lineage>
</organism>
<feature type="region of interest" description="Disordered" evidence="10">
    <location>
        <begin position="289"/>
        <end position="315"/>
    </location>
</feature>
<keyword evidence="5 9" id="KW-0805">Transcription regulation</keyword>
<comment type="similarity">
    <text evidence="3 9">Belongs to the TFB2 family.</text>
</comment>
<dbReference type="PANTHER" id="PTHR13152">
    <property type="entry name" value="TFIIH, POLYPEPTIDE 4"/>
    <property type="match status" value="1"/>
</dbReference>
<keyword evidence="4 9" id="KW-0227">DNA damage</keyword>
<gene>
    <name evidence="12" type="ORF">D0861_06976</name>
</gene>
<comment type="caution">
    <text evidence="12">The sequence shown here is derived from an EMBL/GenBank/DDBJ whole genome shotgun (WGS) entry which is preliminary data.</text>
</comment>
<dbReference type="OrthoDB" id="364513at2759"/>
<evidence type="ECO:0000256" key="7">
    <source>
        <dbReference type="ARBA" id="ARBA00023204"/>
    </source>
</evidence>
<evidence type="ECO:0000313" key="12">
    <source>
        <dbReference type="EMBL" id="RMY84406.1"/>
    </source>
</evidence>
<evidence type="ECO:0000256" key="2">
    <source>
        <dbReference type="ARBA" id="ARBA00004123"/>
    </source>
</evidence>
<dbReference type="GO" id="GO:0000439">
    <property type="term" value="C:transcription factor TFIIH core complex"/>
    <property type="evidence" value="ECO:0007669"/>
    <property type="project" value="InterPro"/>
</dbReference>
<comment type="subcellular location">
    <subcellularLocation>
        <location evidence="2 9">Nucleus</location>
    </subcellularLocation>
</comment>
<dbReference type="VEuPathDB" id="FungiDB:BTJ68_13911"/>
<dbReference type="Gene3D" id="3.30.70.2610">
    <property type="match status" value="1"/>
</dbReference>
<keyword evidence="8 9" id="KW-0539">Nucleus</keyword>
<evidence type="ECO:0000256" key="6">
    <source>
        <dbReference type="ARBA" id="ARBA00023163"/>
    </source>
</evidence>
<dbReference type="InterPro" id="IPR004598">
    <property type="entry name" value="TFIIH_p52/Tfb2"/>
</dbReference>